<evidence type="ECO:0000256" key="4">
    <source>
        <dbReference type="ARBA" id="ARBA00022840"/>
    </source>
</evidence>
<dbReference type="SMART" id="SM00448">
    <property type="entry name" value="REC"/>
    <property type="match status" value="1"/>
</dbReference>
<dbReference type="EMBL" id="MSCO01000001">
    <property type="protein sequence ID" value="PQJ88804.1"/>
    <property type="molecule type" value="Genomic_DNA"/>
</dbReference>
<protein>
    <submittedName>
        <fullName evidence="12">Sigma-54-dependent Fis family transcriptional regulator</fullName>
    </submittedName>
</protein>
<dbReference type="Gene3D" id="3.40.50.300">
    <property type="entry name" value="P-loop containing nucleotide triphosphate hydrolases"/>
    <property type="match status" value="1"/>
</dbReference>
<dbReference type="InterPro" id="IPR027417">
    <property type="entry name" value="P-loop_NTPase"/>
</dbReference>
<dbReference type="FunFam" id="3.40.50.300:FF:000006">
    <property type="entry name" value="DNA-binding transcriptional regulator NtrC"/>
    <property type="match status" value="1"/>
</dbReference>
<keyword evidence="6" id="KW-0805">Transcription regulation</keyword>
<keyword evidence="7" id="KW-0238">DNA-binding</keyword>
<evidence type="ECO:0000259" key="11">
    <source>
        <dbReference type="PROSITE" id="PS50110"/>
    </source>
</evidence>
<dbReference type="InterPro" id="IPR002078">
    <property type="entry name" value="Sigma_54_int"/>
</dbReference>
<feature type="modified residue" description="4-aspartylphosphate" evidence="9">
    <location>
        <position position="55"/>
    </location>
</feature>
<comment type="caution">
    <text evidence="12">The sequence shown here is derived from an EMBL/GenBank/DDBJ whole genome shotgun (WGS) entry which is preliminary data.</text>
</comment>
<keyword evidence="8" id="KW-0804">Transcription</keyword>
<dbReference type="PROSITE" id="PS50110">
    <property type="entry name" value="RESPONSE_REGULATORY"/>
    <property type="match status" value="1"/>
</dbReference>
<evidence type="ECO:0000256" key="8">
    <source>
        <dbReference type="ARBA" id="ARBA00023163"/>
    </source>
</evidence>
<keyword evidence="5" id="KW-0902">Two-component regulatory system</keyword>
<dbReference type="Pfam" id="PF00158">
    <property type="entry name" value="Sigma54_activat"/>
    <property type="match status" value="1"/>
</dbReference>
<evidence type="ECO:0000256" key="9">
    <source>
        <dbReference type="PROSITE-ProRule" id="PRU00169"/>
    </source>
</evidence>
<dbReference type="CDD" id="cd17572">
    <property type="entry name" value="REC_NtrC1-like"/>
    <property type="match status" value="1"/>
</dbReference>
<dbReference type="GO" id="GO:0006355">
    <property type="term" value="P:regulation of DNA-templated transcription"/>
    <property type="evidence" value="ECO:0007669"/>
    <property type="project" value="InterPro"/>
</dbReference>
<evidence type="ECO:0000313" key="12">
    <source>
        <dbReference type="EMBL" id="PQJ88804.1"/>
    </source>
</evidence>
<dbReference type="Gene3D" id="1.10.8.60">
    <property type="match status" value="1"/>
</dbReference>
<dbReference type="InterPro" id="IPR001789">
    <property type="entry name" value="Sig_transdc_resp-reg_receiver"/>
</dbReference>
<dbReference type="Pfam" id="PF02954">
    <property type="entry name" value="HTH_8"/>
    <property type="match status" value="1"/>
</dbReference>
<dbReference type="InterPro" id="IPR009057">
    <property type="entry name" value="Homeodomain-like_sf"/>
</dbReference>
<sequence length="473" mass="52420">MMQKKYLLMVEDTASVAALYRSYLNPLGVEINVVAKGSEAIEAVALRVPDLVLLDLRLPDMTGFDVLAEIRKQNKDVPVVLMTAHGSIDAAVEAMQLGAQDFLIKPCEADRLRVTVNNALRRAQKDQDEIKENPDKSNKQYQGFIGSSSQMNQVYRTIDSAAPSKATVFITGESGTGKEVCAEAIHAASKRGDAPFIAINCAAIPKDLIESELFGHVKGAFTGASVDRKGAAEQADGGTLFLDELCEMDLDLQTKLLRFIQTGTFQKVGSSKMSRVDVRFVCATNRDPWLEVQASRFREDLYYRLHVIPLVLPPLRDRGNDVIEIAHSILGHFSHEEGREFITFSSEVTERFADYDWPGNVRQLQNVIRNVVVLNRGKEVTLSMLPPPLSLELNSGSYIASEDEVSSSHISKNNIVNNIVNLSKETIIPLWESEKKVIETAIALCDGNIPQAAKRLEVSPSTLYRKLQSWDDK</sequence>
<feature type="domain" description="Response regulatory" evidence="11">
    <location>
        <begin position="6"/>
        <end position="120"/>
    </location>
</feature>
<evidence type="ECO:0000256" key="7">
    <source>
        <dbReference type="ARBA" id="ARBA00023125"/>
    </source>
</evidence>
<dbReference type="PANTHER" id="PTHR32071:SF117">
    <property type="entry name" value="PTS-DEPENDENT DIHYDROXYACETONE KINASE OPERON REGULATORY PROTEIN-RELATED"/>
    <property type="match status" value="1"/>
</dbReference>
<organism evidence="12 13">
    <name type="scientific">Aliivibrio sifiae</name>
    <dbReference type="NCBI Taxonomy" id="566293"/>
    <lineage>
        <taxon>Bacteria</taxon>
        <taxon>Pseudomonadati</taxon>
        <taxon>Pseudomonadota</taxon>
        <taxon>Gammaproteobacteria</taxon>
        <taxon>Vibrionales</taxon>
        <taxon>Vibrionaceae</taxon>
        <taxon>Aliivibrio</taxon>
    </lineage>
</organism>
<dbReference type="InterPro" id="IPR002197">
    <property type="entry name" value="HTH_Fis"/>
</dbReference>
<dbReference type="FunFam" id="1.10.8.60:FF:000120">
    <property type="entry name" value="Sigma-54-dependent Fis family transcriptional regulator"/>
    <property type="match status" value="1"/>
</dbReference>
<reference evidence="12 13" key="1">
    <citation type="submission" date="2016-12" db="EMBL/GenBank/DDBJ databases">
        <title>Diversity of luminous bacteria.</title>
        <authorList>
            <person name="Yoshizawa S."/>
            <person name="Kogure K."/>
        </authorList>
    </citation>
    <scope>NUCLEOTIDE SEQUENCE [LARGE SCALE GENOMIC DNA]</scope>
    <source>
        <strain evidence="12 13">ATCC 33715</strain>
    </source>
</reference>
<dbReference type="SUPFAM" id="SSF52540">
    <property type="entry name" value="P-loop containing nucleoside triphosphate hydrolases"/>
    <property type="match status" value="1"/>
</dbReference>
<dbReference type="SUPFAM" id="SSF52172">
    <property type="entry name" value="CheY-like"/>
    <property type="match status" value="1"/>
</dbReference>
<dbReference type="CDD" id="cd00009">
    <property type="entry name" value="AAA"/>
    <property type="match status" value="1"/>
</dbReference>
<gene>
    <name evidence="12" type="ORF">BTO22_04070</name>
</gene>
<dbReference type="NCBIfam" id="NF041946">
    <property type="entry name" value="LuxO_transreg_Vib"/>
    <property type="match status" value="1"/>
</dbReference>
<accession>A0A2S7XBT8</accession>
<dbReference type="InterPro" id="IPR003593">
    <property type="entry name" value="AAA+_ATPase"/>
</dbReference>
<dbReference type="PROSITE" id="PS50045">
    <property type="entry name" value="SIGMA54_INTERACT_4"/>
    <property type="match status" value="1"/>
</dbReference>
<dbReference type="InterPro" id="IPR025944">
    <property type="entry name" value="Sigma_54_int_dom_CS"/>
</dbReference>
<dbReference type="SUPFAM" id="SSF46689">
    <property type="entry name" value="Homeodomain-like"/>
    <property type="match status" value="1"/>
</dbReference>
<feature type="domain" description="Sigma-54 factor interaction" evidence="10">
    <location>
        <begin position="144"/>
        <end position="373"/>
    </location>
</feature>
<dbReference type="InterPro" id="IPR025943">
    <property type="entry name" value="Sigma_54_int_dom_ATP-bd_2"/>
</dbReference>
<dbReference type="InterPro" id="IPR011006">
    <property type="entry name" value="CheY-like_superfamily"/>
</dbReference>
<dbReference type="Gene3D" id="3.40.50.2300">
    <property type="match status" value="1"/>
</dbReference>
<proteinExistence type="predicted"/>
<evidence type="ECO:0000256" key="5">
    <source>
        <dbReference type="ARBA" id="ARBA00023012"/>
    </source>
</evidence>
<keyword evidence="1" id="KW-0678">Repressor</keyword>
<dbReference type="Proteomes" id="UP000239263">
    <property type="component" value="Unassembled WGS sequence"/>
</dbReference>
<keyword evidence="3" id="KW-0547">Nucleotide-binding</keyword>
<dbReference type="Pfam" id="PF00072">
    <property type="entry name" value="Response_reg"/>
    <property type="match status" value="1"/>
</dbReference>
<keyword evidence="4" id="KW-0067">ATP-binding</keyword>
<dbReference type="PANTHER" id="PTHR32071">
    <property type="entry name" value="TRANSCRIPTIONAL REGULATORY PROTEIN"/>
    <property type="match status" value="1"/>
</dbReference>
<evidence type="ECO:0000256" key="6">
    <source>
        <dbReference type="ARBA" id="ARBA00023015"/>
    </source>
</evidence>
<evidence type="ECO:0000259" key="10">
    <source>
        <dbReference type="PROSITE" id="PS50045"/>
    </source>
</evidence>
<dbReference type="GO" id="GO:0043565">
    <property type="term" value="F:sequence-specific DNA binding"/>
    <property type="evidence" value="ECO:0007669"/>
    <property type="project" value="InterPro"/>
</dbReference>
<name>A0A2S7XBT8_9GAMM</name>
<dbReference type="GO" id="GO:0000160">
    <property type="term" value="P:phosphorelay signal transduction system"/>
    <property type="evidence" value="ECO:0007669"/>
    <property type="project" value="UniProtKB-KW"/>
</dbReference>
<dbReference type="InterPro" id="IPR053402">
    <property type="entry name" value="QS_regulatory_LuxO"/>
</dbReference>
<evidence type="ECO:0000313" key="13">
    <source>
        <dbReference type="Proteomes" id="UP000239263"/>
    </source>
</evidence>
<dbReference type="PROSITE" id="PS00676">
    <property type="entry name" value="SIGMA54_INTERACT_2"/>
    <property type="match status" value="1"/>
</dbReference>
<keyword evidence="2 9" id="KW-0597">Phosphoprotein</keyword>
<dbReference type="Gene3D" id="1.10.10.60">
    <property type="entry name" value="Homeodomain-like"/>
    <property type="match status" value="1"/>
</dbReference>
<dbReference type="PROSITE" id="PS00688">
    <property type="entry name" value="SIGMA54_INTERACT_3"/>
    <property type="match status" value="1"/>
</dbReference>
<dbReference type="SMART" id="SM00382">
    <property type="entry name" value="AAA"/>
    <property type="match status" value="1"/>
</dbReference>
<dbReference type="InterPro" id="IPR058031">
    <property type="entry name" value="AAA_lid_NorR"/>
</dbReference>
<evidence type="ECO:0000256" key="3">
    <source>
        <dbReference type="ARBA" id="ARBA00022741"/>
    </source>
</evidence>
<dbReference type="GO" id="GO:0005524">
    <property type="term" value="F:ATP binding"/>
    <property type="evidence" value="ECO:0007669"/>
    <property type="project" value="UniProtKB-KW"/>
</dbReference>
<evidence type="ECO:0000256" key="2">
    <source>
        <dbReference type="ARBA" id="ARBA00022553"/>
    </source>
</evidence>
<dbReference type="AlphaFoldDB" id="A0A2S7XBT8"/>
<evidence type="ECO:0000256" key="1">
    <source>
        <dbReference type="ARBA" id="ARBA00022491"/>
    </source>
</evidence>
<dbReference type="OrthoDB" id="9804019at2"/>
<dbReference type="Pfam" id="PF25601">
    <property type="entry name" value="AAA_lid_14"/>
    <property type="match status" value="1"/>
</dbReference>